<dbReference type="Pfam" id="PF02518">
    <property type="entry name" value="HATPase_c"/>
    <property type="match status" value="1"/>
</dbReference>
<dbReference type="InterPro" id="IPR001789">
    <property type="entry name" value="Sig_transdc_resp-reg_receiver"/>
</dbReference>
<evidence type="ECO:0000256" key="1">
    <source>
        <dbReference type="ARBA" id="ARBA00000085"/>
    </source>
</evidence>
<dbReference type="CDD" id="cd16922">
    <property type="entry name" value="HATPase_EvgS-ArcB-TorS-like"/>
    <property type="match status" value="1"/>
</dbReference>
<dbReference type="PROSITE" id="PS50110">
    <property type="entry name" value="RESPONSE_REGULATORY"/>
    <property type="match status" value="1"/>
</dbReference>
<keyword evidence="7" id="KW-1133">Transmembrane helix</keyword>
<dbReference type="PANTHER" id="PTHR43047:SF72">
    <property type="entry name" value="OSMOSENSING HISTIDINE PROTEIN KINASE SLN1"/>
    <property type="match status" value="1"/>
</dbReference>
<keyword evidence="4" id="KW-0808">Transferase</keyword>
<evidence type="ECO:0000256" key="6">
    <source>
        <dbReference type="PROSITE-ProRule" id="PRU00169"/>
    </source>
</evidence>
<keyword evidence="7" id="KW-0472">Membrane</keyword>
<dbReference type="SUPFAM" id="SSF55874">
    <property type="entry name" value="ATPase domain of HSP90 chaperone/DNA topoisomerase II/histidine kinase"/>
    <property type="match status" value="1"/>
</dbReference>
<reference evidence="11" key="1">
    <citation type="journal article" date="2019" name="Int. J. Syst. Evol. Microbiol.">
        <title>The Global Catalogue of Microorganisms (GCM) 10K type strain sequencing project: providing services to taxonomists for standard genome sequencing and annotation.</title>
        <authorList>
            <consortium name="The Broad Institute Genomics Platform"/>
            <consortium name="The Broad Institute Genome Sequencing Center for Infectious Disease"/>
            <person name="Wu L."/>
            <person name="Ma J."/>
        </authorList>
    </citation>
    <scope>NUCLEOTIDE SEQUENCE [LARGE SCALE GENOMIC DNA]</scope>
    <source>
        <strain evidence="11">JCM 13476</strain>
    </source>
</reference>
<dbReference type="SMART" id="SM00388">
    <property type="entry name" value="HisKA"/>
    <property type="match status" value="1"/>
</dbReference>
<evidence type="ECO:0000256" key="5">
    <source>
        <dbReference type="ARBA" id="ARBA00022777"/>
    </source>
</evidence>
<sequence>MAARHRTVTHRIAAAVASAVVMAPIIGVTTILAWVCCYMFIIGLERIVVRVSSATDEYGPRGLQGFLYDAILFTSVLTFAWIVMPLWFVAGIYGGLCACIYLGAGMVQSIINGAGSLRITIITTIPTALAILATPLMLQQTGAATNEIVAITMACLVFLGICLGAAQRLYTSDRNQRIAYALAESKRAEAEAAVAARTAFLSTIAHDLRTPITAIMTGADTLRDKTLPQAREELAMIGDAGRMMNSLLNDLLDQARIDAGRLTLNEQAFDLRRMIAQTARLWQDPIRAKGLKLHLDIPNDLPVALLGDEVRLRQVLNNLMSNALKFTSTGAITLRCRSWVDDADNHALTLEIEDTGRGMLDSQIARLFTPFEQTSNDIVTQHGGSGLGLSICRDLVRLMDGRLTTRSQLDKGSIFTVALTLYPAEASAIGNVPAALNQPYIPAVIAPADTGFDDLSASVPATVAEQATAFIPAPEASVSDATDSEEIDEAPLRILIVDDHEINRRAIQLILQGFDCDISMATDGRSALEIADHSAFDVIFMDVRMPELDGRETTRRLRKSGGPNATTPVIAVTADNAPEDQLACAAAGMTAYLAKPLTPASLIAVLQSTLEQQAMTASGTQNAA</sequence>
<dbReference type="RefSeq" id="WP_167174277.1">
    <property type="nucleotide sequence ID" value="NZ_BAAAEJ010000003.1"/>
</dbReference>
<evidence type="ECO:0000259" key="9">
    <source>
        <dbReference type="PROSITE" id="PS50110"/>
    </source>
</evidence>
<feature type="domain" description="Histidine kinase" evidence="8">
    <location>
        <begin position="203"/>
        <end position="423"/>
    </location>
</feature>
<dbReference type="Gene3D" id="1.10.287.130">
    <property type="match status" value="1"/>
</dbReference>
<keyword evidence="3 6" id="KW-0597">Phosphoprotein</keyword>
<feature type="modified residue" description="4-aspartylphosphate" evidence="6">
    <location>
        <position position="542"/>
    </location>
</feature>
<feature type="transmembrane region" description="Helical" evidence="7">
    <location>
        <begin position="148"/>
        <end position="170"/>
    </location>
</feature>
<feature type="transmembrane region" description="Helical" evidence="7">
    <location>
        <begin position="117"/>
        <end position="136"/>
    </location>
</feature>
<dbReference type="InterPro" id="IPR036890">
    <property type="entry name" value="HATPase_C_sf"/>
</dbReference>
<dbReference type="CDD" id="cd00082">
    <property type="entry name" value="HisKA"/>
    <property type="match status" value="1"/>
</dbReference>
<accession>A0ABP3I0B9</accession>
<keyword evidence="5" id="KW-0418">Kinase</keyword>
<dbReference type="SMART" id="SM00448">
    <property type="entry name" value="REC"/>
    <property type="match status" value="1"/>
</dbReference>
<dbReference type="PROSITE" id="PS50109">
    <property type="entry name" value="HIS_KIN"/>
    <property type="match status" value="1"/>
</dbReference>
<feature type="transmembrane region" description="Helical" evidence="7">
    <location>
        <begin position="12"/>
        <end position="42"/>
    </location>
</feature>
<evidence type="ECO:0000256" key="2">
    <source>
        <dbReference type="ARBA" id="ARBA00012438"/>
    </source>
</evidence>
<dbReference type="Gene3D" id="3.40.50.2300">
    <property type="match status" value="1"/>
</dbReference>
<dbReference type="PANTHER" id="PTHR43047">
    <property type="entry name" value="TWO-COMPONENT HISTIDINE PROTEIN KINASE"/>
    <property type="match status" value="1"/>
</dbReference>
<protein>
    <recommendedName>
        <fullName evidence="2">histidine kinase</fullName>
        <ecNumber evidence="2">2.7.13.3</ecNumber>
    </recommendedName>
</protein>
<dbReference type="InterPro" id="IPR004358">
    <property type="entry name" value="Sig_transdc_His_kin-like_C"/>
</dbReference>
<dbReference type="Pfam" id="PF00512">
    <property type="entry name" value="HisKA"/>
    <property type="match status" value="1"/>
</dbReference>
<proteinExistence type="predicted"/>
<keyword evidence="11" id="KW-1185">Reference proteome</keyword>
<dbReference type="SUPFAM" id="SSF52172">
    <property type="entry name" value="CheY-like"/>
    <property type="match status" value="1"/>
</dbReference>
<comment type="caution">
    <text evidence="10">The sequence shown here is derived from an EMBL/GenBank/DDBJ whole genome shotgun (WGS) entry which is preliminary data.</text>
</comment>
<dbReference type="InterPro" id="IPR011006">
    <property type="entry name" value="CheY-like_superfamily"/>
</dbReference>
<dbReference type="CDD" id="cd17546">
    <property type="entry name" value="REC_hyHK_CKI1_RcsC-like"/>
    <property type="match status" value="1"/>
</dbReference>
<comment type="catalytic activity">
    <reaction evidence="1">
        <text>ATP + protein L-histidine = ADP + protein N-phospho-L-histidine.</text>
        <dbReference type="EC" id="2.7.13.3"/>
    </reaction>
</comment>
<dbReference type="Gene3D" id="3.30.565.10">
    <property type="entry name" value="Histidine kinase-like ATPase, C-terminal domain"/>
    <property type="match status" value="1"/>
</dbReference>
<evidence type="ECO:0000259" key="8">
    <source>
        <dbReference type="PROSITE" id="PS50109"/>
    </source>
</evidence>
<evidence type="ECO:0000313" key="11">
    <source>
        <dbReference type="Proteomes" id="UP001500791"/>
    </source>
</evidence>
<dbReference type="SUPFAM" id="SSF47384">
    <property type="entry name" value="Homodimeric domain of signal transducing histidine kinase"/>
    <property type="match status" value="1"/>
</dbReference>
<dbReference type="InterPro" id="IPR003594">
    <property type="entry name" value="HATPase_dom"/>
</dbReference>
<name>A0ABP3I0B9_9CAUL</name>
<dbReference type="InterPro" id="IPR036097">
    <property type="entry name" value="HisK_dim/P_sf"/>
</dbReference>
<evidence type="ECO:0000313" key="10">
    <source>
        <dbReference type="EMBL" id="GAA0385227.1"/>
    </source>
</evidence>
<feature type="transmembrane region" description="Helical" evidence="7">
    <location>
        <begin position="90"/>
        <end position="111"/>
    </location>
</feature>
<evidence type="ECO:0000256" key="4">
    <source>
        <dbReference type="ARBA" id="ARBA00022679"/>
    </source>
</evidence>
<evidence type="ECO:0000256" key="7">
    <source>
        <dbReference type="SAM" id="Phobius"/>
    </source>
</evidence>
<dbReference type="InterPro" id="IPR005467">
    <property type="entry name" value="His_kinase_dom"/>
</dbReference>
<dbReference type="Proteomes" id="UP001500791">
    <property type="component" value="Unassembled WGS sequence"/>
</dbReference>
<dbReference type="EMBL" id="BAAAEJ010000003">
    <property type="protein sequence ID" value="GAA0385227.1"/>
    <property type="molecule type" value="Genomic_DNA"/>
</dbReference>
<dbReference type="InterPro" id="IPR003661">
    <property type="entry name" value="HisK_dim/P_dom"/>
</dbReference>
<gene>
    <name evidence="10" type="ORF">GCM10009093_10170</name>
</gene>
<feature type="domain" description="Response regulatory" evidence="9">
    <location>
        <begin position="493"/>
        <end position="610"/>
    </location>
</feature>
<dbReference type="EC" id="2.7.13.3" evidence="2"/>
<evidence type="ECO:0000256" key="3">
    <source>
        <dbReference type="ARBA" id="ARBA00022553"/>
    </source>
</evidence>
<keyword evidence="7" id="KW-0812">Transmembrane</keyword>
<organism evidence="10 11">
    <name type="scientific">Brevundimonas terrae</name>
    <dbReference type="NCBI Taxonomy" id="363631"/>
    <lineage>
        <taxon>Bacteria</taxon>
        <taxon>Pseudomonadati</taxon>
        <taxon>Pseudomonadota</taxon>
        <taxon>Alphaproteobacteria</taxon>
        <taxon>Caulobacterales</taxon>
        <taxon>Caulobacteraceae</taxon>
        <taxon>Brevundimonas</taxon>
    </lineage>
</organism>
<dbReference type="PRINTS" id="PR00344">
    <property type="entry name" value="BCTRLSENSOR"/>
</dbReference>
<dbReference type="SMART" id="SM00387">
    <property type="entry name" value="HATPase_c"/>
    <property type="match status" value="1"/>
</dbReference>
<dbReference type="Pfam" id="PF00072">
    <property type="entry name" value="Response_reg"/>
    <property type="match status" value="1"/>
</dbReference>